<evidence type="ECO:0000256" key="7">
    <source>
        <dbReference type="SAM" id="MobiDB-lite"/>
    </source>
</evidence>
<feature type="compositionally biased region" description="Basic and acidic residues" evidence="7">
    <location>
        <begin position="115"/>
        <end position="130"/>
    </location>
</feature>
<dbReference type="FunFam" id="2.40.240.130:FF:000001">
    <property type="entry name" value="Segment polarity protein dishevelled homolog DVL-1"/>
    <property type="match status" value="1"/>
</dbReference>
<dbReference type="GO" id="GO:0060070">
    <property type="term" value="P:canonical Wnt signaling pathway"/>
    <property type="evidence" value="ECO:0007669"/>
    <property type="project" value="TreeGrafter"/>
</dbReference>
<dbReference type="SMART" id="SM00021">
    <property type="entry name" value="DAX"/>
    <property type="match status" value="1"/>
</dbReference>
<evidence type="ECO:0000256" key="6">
    <source>
        <dbReference type="PROSITE-ProRule" id="PRU00069"/>
    </source>
</evidence>
<dbReference type="SMART" id="SM00049">
    <property type="entry name" value="DEP"/>
    <property type="match status" value="1"/>
</dbReference>
<evidence type="ECO:0000313" key="11">
    <source>
        <dbReference type="Ensembl" id="ENSSLUP00000030670.1"/>
    </source>
</evidence>
<dbReference type="PRINTS" id="PR01760">
    <property type="entry name" value="DISHEVELLED"/>
</dbReference>
<dbReference type="Pfam" id="PF00595">
    <property type="entry name" value="PDZ"/>
    <property type="match status" value="1"/>
</dbReference>
<dbReference type="Pfam" id="PF02377">
    <property type="entry name" value="Dishevelled"/>
    <property type="match status" value="1"/>
</dbReference>
<dbReference type="SUPFAM" id="SSF50156">
    <property type="entry name" value="PDZ domain-like"/>
    <property type="match status" value="1"/>
</dbReference>
<reference evidence="11" key="2">
    <citation type="submission" date="2025-09" db="UniProtKB">
        <authorList>
            <consortium name="Ensembl"/>
        </authorList>
    </citation>
    <scope>IDENTIFICATION</scope>
</reference>
<evidence type="ECO:0000256" key="1">
    <source>
        <dbReference type="ARBA" id="ARBA00004496"/>
    </source>
</evidence>
<dbReference type="InterPro" id="IPR000591">
    <property type="entry name" value="DEP_dom"/>
</dbReference>
<dbReference type="GeneTree" id="ENSGT00950000182903"/>
<dbReference type="PANTHER" id="PTHR10878">
    <property type="entry name" value="SEGMENT POLARITY PROTEIN DISHEVELLED"/>
    <property type="match status" value="1"/>
</dbReference>
<dbReference type="PROSITE" id="PS50841">
    <property type="entry name" value="DIX"/>
    <property type="match status" value="1"/>
</dbReference>
<feature type="compositionally biased region" description="Low complexity" evidence="7">
    <location>
        <begin position="604"/>
        <end position="617"/>
    </location>
</feature>
<dbReference type="InterPro" id="IPR015506">
    <property type="entry name" value="Dsh/Dvl-rel"/>
</dbReference>
<dbReference type="GO" id="GO:0005109">
    <property type="term" value="F:frizzled binding"/>
    <property type="evidence" value="ECO:0007669"/>
    <property type="project" value="TreeGrafter"/>
</dbReference>
<organism evidence="11 12">
    <name type="scientific">Sander lucioperca</name>
    <name type="common">Pike-perch</name>
    <name type="synonym">Perca lucioperca</name>
    <dbReference type="NCBI Taxonomy" id="283035"/>
    <lineage>
        <taxon>Eukaryota</taxon>
        <taxon>Metazoa</taxon>
        <taxon>Chordata</taxon>
        <taxon>Craniata</taxon>
        <taxon>Vertebrata</taxon>
        <taxon>Euteleostomi</taxon>
        <taxon>Actinopterygii</taxon>
        <taxon>Neopterygii</taxon>
        <taxon>Teleostei</taxon>
        <taxon>Neoteleostei</taxon>
        <taxon>Acanthomorphata</taxon>
        <taxon>Eupercaria</taxon>
        <taxon>Perciformes</taxon>
        <taxon>Percoidei</taxon>
        <taxon>Percidae</taxon>
        <taxon>Luciopercinae</taxon>
        <taxon>Sander</taxon>
    </lineage>
</organism>
<dbReference type="Gene3D" id="2.40.240.130">
    <property type="match status" value="1"/>
</dbReference>
<keyword evidence="3" id="KW-0217">Developmental protein</keyword>
<dbReference type="AlphaFoldDB" id="A0A8C9Z265"/>
<evidence type="ECO:0000259" key="10">
    <source>
        <dbReference type="PROSITE" id="PS50841"/>
    </source>
</evidence>
<dbReference type="Ensembl" id="ENSSLUT00000031637.1">
    <property type="protein sequence ID" value="ENSSLUP00000030670.1"/>
    <property type="gene ID" value="ENSSLUG00000013613.1"/>
</dbReference>
<dbReference type="InterPro" id="IPR001158">
    <property type="entry name" value="DIX"/>
</dbReference>
<evidence type="ECO:0000259" key="9">
    <source>
        <dbReference type="PROSITE" id="PS50186"/>
    </source>
</evidence>
<dbReference type="SUPFAM" id="SSF46785">
    <property type="entry name" value="Winged helix' DNA-binding domain"/>
    <property type="match status" value="1"/>
</dbReference>
<protein>
    <submittedName>
        <fullName evidence="11">Dishevelled segment polarity protein 2</fullName>
    </submittedName>
</protein>
<dbReference type="GO" id="GO:0005829">
    <property type="term" value="C:cytosol"/>
    <property type="evidence" value="ECO:0007669"/>
    <property type="project" value="TreeGrafter"/>
</dbReference>
<dbReference type="PROSITE" id="PS50186">
    <property type="entry name" value="DEP"/>
    <property type="match status" value="1"/>
</dbReference>
<accession>A0A8C9Z265</accession>
<dbReference type="InterPro" id="IPR001478">
    <property type="entry name" value="PDZ"/>
</dbReference>
<evidence type="ECO:0000256" key="5">
    <source>
        <dbReference type="ARBA" id="ARBA00022687"/>
    </source>
</evidence>
<dbReference type="FunFam" id="1.10.10.10:FF:000040">
    <property type="entry name" value="segment polarity protein dishevelled homolog DVL-3"/>
    <property type="match status" value="1"/>
</dbReference>
<feature type="region of interest" description="Disordered" evidence="7">
    <location>
        <begin position="514"/>
        <end position="633"/>
    </location>
</feature>
<dbReference type="InterPro" id="IPR008339">
    <property type="entry name" value="Dishevelled_fam"/>
</dbReference>
<dbReference type="InterPro" id="IPR029071">
    <property type="entry name" value="Ubiquitin-like_domsf"/>
</dbReference>
<name>A0A8C9Z265_SANLU</name>
<dbReference type="SMART" id="SM00228">
    <property type="entry name" value="PDZ"/>
    <property type="match status" value="1"/>
</dbReference>
<reference evidence="11" key="1">
    <citation type="submission" date="2025-08" db="UniProtKB">
        <authorList>
            <consortium name="Ensembl"/>
        </authorList>
    </citation>
    <scope>IDENTIFICATION</scope>
</reference>
<dbReference type="Gene3D" id="1.10.10.10">
    <property type="entry name" value="Winged helix-like DNA-binding domain superfamily/Winged helix DNA-binding domain"/>
    <property type="match status" value="1"/>
</dbReference>
<dbReference type="GO" id="GO:0035556">
    <property type="term" value="P:intracellular signal transduction"/>
    <property type="evidence" value="ECO:0007669"/>
    <property type="project" value="InterPro"/>
</dbReference>
<dbReference type="PANTHER" id="PTHR10878:SF8">
    <property type="entry name" value="SEGMENT POLARITY PROTEIN DISHEVELLED HOMOLOG DVL-2"/>
    <property type="match status" value="1"/>
</dbReference>
<feature type="compositionally biased region" description="Low complexity" evidence="7">
    <location>
        <begin position="582"/>
        <end position="597"/>
    </location>
</feature>
<feature type="compositionally biased region" description="Polar residues" evidence="7">
    <location>
        <begin position="147"/>
        <end position="158"/>
    </location>
</feature>
<dbReference type="Pfam" id="PF12316">
    <property type="entry name" value="Dsh_C"/>
    <property type="match status" value="1"/>
</dbReference>
<dbReference type="InterPro" id="IPR036034">
    <property type="entry name" value="PDZ_sf"/>
</dbReference>
<proteinExistence type="inferred from homology"/>
<dbReference type="InterPro" id="IPR024580">
    <property type="entry name" value="Dishevelled_C-dom"/>
</dbReference>
<dbReference type="Gene3D" id="2.30.42.10">
    <property type="match status" value="1"/>
</dbReference>
<feature type="region of interest" description="Disordered" evidence="7">
    <location>
        <begin position="99"/>
        <end position="208"/>
    </location>
</feature>
<evidence type="ECO:0000256" key="3">
    <source>
        <dbReference type="ARBA" id="ARBA00022473"/>
    </source>
</evidence>
<evidence type="ECO:0000256" key="2">
    <source>
        <dbReference type="ARBA" id="ARBA00008735"/>
    </source>
</evidence>
<evidence type="ECO:0000313" key="12">
    <source>
        <dbReference type="Proteomes" id="UP000694568"/>
    </source>
</evidence>
<dbReference type="InterPro" id="IPR003351">
    <property type="entry name" value="Dishevelled_protein_dom"/>
</dbReference>
<feature type="compositionally biased region" description="Low complexity" evidence="7">
    <location>
        <begin position="532"/>
        <end position="548"/>
    </location>
</feature>
<feature type="compositionally biased region" description="Gly residues" evidence="7">
    <location>
        <begin position="562"/>
        <end position="581"/>
    </location>
</feature>
<evidence type="ECO:0000256" key="4">
    <source>
        <dbReference type="ARBA" id="ARBA00022490"/>
    </source>
</evidence>
<comment type="subcellular location">
    <subcellularLocation>
        <location evidence="1">Cytoplasm</location>
    </subcellularLocation>
</comment>
<keyword evidence="4" id="KW-0963">Cytoplasm</keyword>
<dbReference type="Proteomes" id="UP000694568">
    <property type="component" value="Unplaced"/>
</dbReference>
<dbReference type="CDD" id="cd06717">
    <property type="entry name" value="PDZ_Dishevelled-like"/>
    <property type="match status" value="1"/>
</dbReference>
<comment type="similarity">
    <text evidence="2">Belongs to the DSH family.</text>
</comment>
<dbReference type="CDD" id="cd04438">
    <property type="entry name" value="DEP_dishevelled"/>
    <property type="match status" value="1"/>
</dbReference>
<dbReference type="InterPro" id="IPR036388">
    <property type="entry name" value="WH-like_DNA-bd_sf"/>
</dbReference>
<feature type="compositionally biased region" description="Basic residues" evidence="7">
    <location>
        <begin position="186"/>
        <end position="198"/>
    </location>
</feature>
<evidence type="ECO:0000259" key="8">
    <source>
        <dbReference type="PROSITE" id="PS50106"/>
    </source>
</evidence>
<dbReference type="InterPro" id="IPR038207">
    <property type="entry name" value="DIX_dom_sf"/>
</dbReference>
<keyword evidence="12" id="KW-1185">Reference proteome</keyword>
<dbReference type="InterPro" id="IPR036390">
    <property type="entry name" value="WH_DNA-bd_sf"/>
</dbReference>
<keyword evidence="5 6" id="KW-0879">Wnt signaling pathway</keyword>
<dbReference type="Pfam" id="PF00778">
    <property type="entry name" value="DIX"/>
    <property type="match status" value="1"/>
</dbReference>
<feature type="domain" description="DEP" evidence="9">
    <location>
        <begin position="389"/>
        <end position="463"/>
    </location>
</feature>
<dbReference type="SUPFAM" id="SSF54236">
    <property type="entry name" value="Ubiquitin-like"/>
    <property type="match status" value="1"/>
</dbReference>
<dbReference type="Pfam" id="PF00610">
    <property type="entry name" value="DEP"/>
    <property type="match status" value="1"/>
</dbReference>
<feature type="domain" description="DIX" evidence="10">
    <location>
        <begin position="1"/>
        <end position="82"/>
    </location>
</feature>
<dbReference type="FunFam" id="2.30.42.10:FF:000014">
    <property type="entry name" value="Segment polarity protein dishevelled homolog DVL-3"/>
    <property type="match status" value="1"/>
</dbReference>
<dbReference type="PROSITE" id="PS50106">
    <property type="entry name" value="PDZ"/>
    <property type="match status" value="1"/>
</dbReference>
<sequence length="703" mass="77127">MAETKIIYHIDEEETPYLVKIPIAAENITLLDFKQVLNKPNYKFFFKSMDQDFGVVKEEISDDGAKLPCFNGRVVSWVRNNKPVSYINGSVGYPDFSGSVETLDDQTETESVVSFRRERPRHREGMEPHGPRINGQSRLERHLAGYESSSTVMSSELETTSFCDSDDDDTMSRFSSATEQSTASRLLKRHRRRRKQRPPRLERASSFSSVTDSTMSLNIITVTLNMEKYNFLGISIVGQSNERGDGGIYIGSIMKGGAVAADGRIEPGDMLLQVNDINFENMSNDDAVRVLREIVHKPGPIILTVAKCWDPSPQGYFTLPRNEPIRPIDPAAWVSHSVAMTGVYPAFPGSSSLSTITSSSSVTETERFDDFNLSLHSDMASVAKAMASPESGLEVRDRMWLKITIPNAFLGSDVVEWLFHHIEGFQDRREARKYASNLLKAGFIRHTVNKITFSEQCYYVFGDLNMANLSLNDNDGSSGASDQDTLAPLPLPGASPWPMMHTFPYQPYPTHAFSSQPPPYHELTSYTYAPGSTGSQHSEGSRSSGSTRSEGERRRSTKGPGSTVGGGEKSPSGGGGDGGGADSRSGSGSESEYSTRSSLRRGHGSAAPSEHSHASSQRSHHHRIPQPPHMSPYPPGIMPYNPMMVMMVPQHPHPMATAAMHPGGPPGAPPTRDLGAVPPELTASRQSFHLAMGNPSEFFVDVM</sequence>
<gene>
    <name evidence="11" type="primary">dvl2</name>
</gene>
<feature type="domain" description="PDZ" evidence="8">
    <location>
        <begin position="221"/>
        <end position="293"/>
    </location>
</feature>